<dbReference type="Proteomes" id="UP000031056">
    <property type="component" value="Unassembled WGS sequence"/>
</dbReference>
<dbReference type="Pfam" id="PF01189">
    <property type="entry name" value="Methyltr_RsmB-F"/>
    <property type="match status" value="1"/>
</dbReference>
<dbReference type="InParanoid" id="A0A0B2UJ77"/>
<dbReference type="PANTHER" id="PTHR22808">
    <property type="entry name" value="NCL1 YEAST -RELATED NOL1/NOP2/FMU SUN DOMAIN-CONTAINING"/>
    <property type="match status" value="1"/>
</dbReference>
<dbReference type="FunCoup" id="A0A0B2UJ77">
    <property type="interactions" value="361"/>
</dbReference>
<dbReference type="GO" id="GO:0001510">
    <property type="term" value="P:RNA methylation"/>
    <property type="evidence" value="ECO:0007669"/>
    <property type="project" value="InterPro"/>
</dbReference>
<dbReference type="HOGENOM" id="CLU_005316_4_3_1"/>
<proteinExistence type="inferred from homology"/>
<dbReference type="PROSITE" id="PS51686">
    <property type="entry name" value="SAM_MT_RSMB_NOP"/>
    <property type="match status" value="1"/>
</dbReference>
<feature type="binding site" evidence="5">
    <location>
        <position position="192"/>
    </location>
    <ligand>
        <name>S-adenosyl-L-methionine</name>
        <dbReference type="ChEBI" id="CHEBI:59789"/>
    </ligand>
</feature>
<dbReference type="OrthoDB" id="6093671at2759"/>
<dbReference type="EMBL" id="JOKQ01000009">
    <property type="protein sequence ID" value="KHN69112.1"/>
    <property type="molecule type" value="Genomic_DNA"/>
</dbReference>
<dbReference type="Gene3D" id="3.40.50.150">
    <property type="entry name" value="Vaccinia Virus protein VP39"/>
    <property type="match status" value="1"/>
</dbReference>
<keyword evidence="1 5" id="KW-0489">Methyltransferase</keyword>
<feature type="binding site" evidence="5">
    <location>
        <begin position="121"/>
        <end position="127"/>
    </location>
    <ligand>
        <name>S-adenosyl-L-methionine</name>
        <dbReference type="ChEBI" id="CHEBI:59789"/>
    </ligand>
</feature>
<organism evidence="7 8">
    <name type="scientific">Ordospora colligata OC4</name>
    <dbReference type="NCBI Taxonomy" id="1354746"/>
    <lineage>
        <taxon>Eukaryota</taxon>
        <taxon>Fungi</taxon>
        <taxon>Fungi incertae sedis</taxon>
        <taxon>Microsporidia</taxon>
        <taxon>Ordosporidae</taxon>
        <taxon>Ordospora</taxon>
    </lineage>
</organism>
<evidence type="ECO:0000256" key="1">
    <source>
        <dbReference type="ARBA" id="ARBA00022603"/>
    </source>
</evidence>
<dbReference type="GO" id="GO:0003723">
    <property type="term" value="F:RNA binding"/>
    <property type="evidence" value="ECO:0007669"/>
    <property type="project" value="UniProtKB-UniRule"/>
</dbReference>
<dbReference type="GO" id="GO:0008173">
    <property type="term" value="F:RNA methyltransferase activity"/>
    <property type="evidence" value="ECO:0007669"/>
    <property type="project" value="InterPro"/>
</dbReference>
<keyword evidence="2 5" id="KW-0808">Transferase</keyword>
<comment type="similarity">
    <text evidence="5">Belongs to the class I-like SAM-binding methyltransferase superfamily. RsmB/NOP family.</text>
</comment>
<dbReference type="GeneID" id="26262250"/>
<feature type="binding site" evidence="5">
    <location>
        <position position="171"/>
    </location>
    <ligand>
        <name>S-adenosyl-L-methionine</name>
        <dbReference type="ChEBI" id="CHEBI:59789"/>
    </ligand>
</feature>
<evidence type="ECO:0000256" key="4">
    <source>
        <dbReference type="ARBA" id="ARBA00022884"/>
    </source>
</evidence>
<sequence length="518" mass="59170">MSEAEYIKYYRETLGLAEDDFEKLCASTKVSLPYSFCVAKGPMHDQIVQRIEQYPFVNKIQYLDDVYEFCKVKDPSSDYQRFVEFLVKQTTVGLIQRQEVVSMIPVMLMDLKKDSKVIDMCAAPGSKTKQILDAVSDGLVIANDVNAKRLNVLVSETSKKPNRSLIVTKHDASVFPKIYADGQLEFDRVFCDVVCSSDGTIRKNPNVFDEWKVSRGAGLSELQYRILKRGCELVKEGGLVAYSTCSLNPLENECVVQRILQEDEFELVDFRNDTRFCIFPAESDGKHLIVRQGLKTWKIDGVSNNPKHRPCEKDLGLDKCIRLYPHDQNTGGFFIAILRRNMRVQTSHSEESTSQHKSLHSKHCRIEFIPKEDKEKLFEQYSIPMEGELYKRGERSLSIVSYLSNKIIMENPKLKVVSAGYRILEKSGLDRCEFYLKNLFYVGREFVEHREIQLGSFRLLLNDVFVSNDVLGFECVGISIIKVEGTGIVLCGYGNTLSFTLFMNDGLRKALKELVAFN</sequence>
<accession>A0A0B2UJ77</accession>
<evidence type="ECO:0000256" key="3">
    <source>
        <dbReference type="ARBA" id="ARBA00022691"/>
    </source>
</evidence>
<evidence type="ECO:0000256" key="5">
    <source>
        <dbReference type="PROSITE-ProRule" id="PRU01023"/>
    </source>
</evidence>
<dbReference type="InterPro" id="IPR001678">
    <property type="entry name" value="MeTrfase_RsmB-F_NOP2_dom"/>
</dbReference>
<dbReference type="InterPro" id="IPR029063">
    <property type="entry name" value="SAM-dependent_MTases_sf"/>
</dbReference>
<dbReference type="STRING" id="1354746.A0A0B2UJ77"/>
<keyword evidence="8" id="KW-1185">Reference proteome</keyword>
<protein>
    <submittedName>
        <fullName evidence="7">tRNA/rRNA cytosine-C5-methylase</fullName>
    </submittedName>
</protein>
<evidence type="ECO:0000256" key="2">
    <source>
        <dbReference type="ARBA" id="ARBA00022679"/>
    </source>
</evidence>
<keyword evidence="4 5" id="KW-0694">RNA-binding</keyword>
<dbReference type="RefSeq" id="XP_014563154.1">
    <property type="nucleotide sequence ID" value="XM_014707668.1"/>
</dbReference>
<dbReference type="SUPFAM" id="SSF53335">
    <property type="entry name" value="S-adenosyl-L-methionine-dependent methyltransferases"/>
    <property type="match status" value="1"/>
</dbReference>
<gene>
    <name evidence="7" type="ORF">M896_090360</name>
</gene>
<feature type="active site" description="Nucleophile" evidence="5">
    <location>
        <position position="245"/>
    </location>
</feature>
<feature type="domain" description="SAM-dependent MTase RsmB/NOP-type" evidence="6">
    <location>
        <begin position="24"/>
        <end position="341"/>
    </location>
</feature>
<dbReference type="PRINTS" id="PR02008">
    <property type="entry name" value="RCMTFAMILY"/>
</dbReference>
<dbReference type="InterPro" id="IPR023267">
    <property type="entry name" value="RCMT"/>
</dbReference>
<evidence type="ECO:0000259" key="6">
    <source>
        <dbReference type="PROSITE" id="PS51686"/>
    </source>
</evidence>
<evidence type="ECO:0000313" key="7">
    <source>
        <dbReference type="EMBL" id="KHN69112.1"/>
    </source>
</evidence>
<dbReference type="VEuPathDB" id="MicrosporidiaDB:M896_090360"/>
<keyword evidence="3 5" id="KW-0949">S-adenosyl-L-methionine</keyword>
<reference evidence="7 8" key="1">
    <citation type="journal article" date="2014" name="MBio">
        <title>The Ordospora colligata genome; evolution of extreme reduction in microsporidia and host-to-parasite horizontal gene transfer.</title>
        <authorList>
            <person name="Pombert J.-F."/>
            <person name="Haag K.L."/>
            <person name="Beidas S."/>
            <person name="Ebert D."/>
            <person name="Keeling P.J."/>
        </authorList>
    </citation>
    <scope>NUCLEOTIDE SEQUENCE [LARGE SCALE GENOMIC DNA]</scope>
    <source>
        <strain evidence="7 8">OC4</strain>
    </source>
</reference>
<dbReference type="InterPro" id="IPR049560">
    <property type="entry name" value="MeTrfase_RsmB-F_NOP2_cat"/>
</dbReference>
<dbReference type="AlphaFoldDB" id="A0A0B2UJ77"/>
<feature type="binding site" evidence="5">
    <location>
        <position position="144"/>
    </location>
    <ligand>
        <name>S-adenosyl-L-methionine</name>
        <dbReference type="ChEBI" id="CHEBI:59789"/>
    </ligand>
</feature>
<name>A0A0B2UJ77_9MICR</name>
<evidence type="ECO:0000313" key="8">
    <source>
        <dbReference type="Proteomes" id="UP000031056"/>
    </source>
</evidence>
<comment type="caution">
    <text evidence="7">The sequence shown here is derived from an EMBL/GenBank/DDBJ whole genome shotgun (WGS) entry which is preliminary data.</text>
</comment>